<evidence type="ECO:0000256" key="5">
    <source>
        <dbReference type="ARBA" id="ARBA00022857"/>
    </source>
</evidence>
<feature type="domain" description="DHFR" evidence="8">
    <location>
        <begin position="8"/>
        <end position="188"/>
    </location>
</feature>
<keyword evidence="6" id="KW-0560">Oxidoreductase</keyword>
<evidence type="ECO:0000313" key="9">
    <source>
        <dbReference type="EMBL" id="CAH2276251.1"/>
    </source>
</evidence>
<sequence length="194" mass="22337">MCDTHSKPIKLIAAACKNLGIGLKGNLPWHLPNEYKYFINKVTSVTQPGKKNLLMLGRISFGTFDEKYLPLPNCVVALLSKKESNLPKHAHYICRNEEEVLKMAVTPPLCDEVETIWILGGVETYRTMMKHPWCDEIYLTRIEADFECDTFFPKINQEVFSLMDKYPGVPSEVQEEKGLTYVFQVYKRIENIKS</sequence>
<evidence type="ECO:0000256" key="4">
    <source>
        <dbReference type="ARBA" id="ARBA00022563"/>
    </source>
</evidence>
<comment type="pathway">
    <text evidence="1">Cofactor biosynthesis; tetrahydrofolate biosynthesis; 5,6,7,8-tetrahydrofolate from 7,8-dihydrofolate: step 1/1.</text>
</comment>
<evidence type="ECO:0000259" key="8">
    <source>
        <dbReference type="PROSITE" id="PS51330"/>
    </source>
</evidence>
<evidence type="ECO:0000256" key="7">
    <source>
        <dbReference type="ARBA" id="ARBA00048873"/>
    </source>
</evidence>
<dbReference type="PRINTS" id="PR00070">
    <property type="entry name" value="DHFR"/>
</dbReference>
<evidence type="ECO:0000256" key="1">
    <source>
        <dbReference type="ARBA" id="ARBA00004903"/>
    </source>
</evidence>
<reference evidence="9" key="1">
    <citation type="submission" date="2022-03" db="EMBL/GenBank/DDBJ databases">
        <authorList>
            <person name="Alioto T."/>
            <person name="Alioto T."/>
            <person name="Gomez Garrido J."/>
        </authorList>
    </citation>
    <scope>NUCLEOTIDE SEQUENCE</scope>
</reference>
<dbReference type="Pfam" id="PF00186">
    <property type="entry name" value="DHFR_1"/>
    <property type="match status" value="1"/>
</dbReference>
<dbReference type="AlphaFoldDB" id="A0AAD1RRL1"/>
<dbReference type="PANTHER" id="PTHR48069">
    <property type="entry name" value="DIHYDROFOLATE REDUCTASE"/>
    <property type="match status" value="1"/>
</dbReference>
<dbReference type="GO" id="GO:0046452">
    <property type="term" value="P:dihydrofolate metabolic process"/>
    <property type="evidence" value="ECO:0007669"/>
    <property type="project" value="TreeGrafter"/>
</dbReference>
<accession>A0AAD1RRL1</accession>
<name>A0AAD1RRL1_PELCU</name>
<dbReference type="CDD" id="cd00209">
    <property type="entry name" value="DHFR"/>
    <property type="match status" value="1"/>
</dbReference>
<evidence type="ECO:0000313" key="10">
    <source>
        <dbReference type="Proteomes" id="UP001295444"/>
    </source>
</evidence>
<organism evidence="9 10">
    <name type="scientific">Pelobates cultripes</name>
    <name type="common">Western spadefoot toad</name>
    <dbReference type="NCBI Taxonomy" id="61616"/>
    <lineage>
        <taxon>Eukaryota</taxon>
        <taxon>Metazoa</taxon>
        <taxon>Chordata</taxon>
        <taxon>Craniata</taxon>
        <taxon>Vertebrata</taxon>
        <taxon>Euteleostomi</taxon>
        <taxon>Amphibia</taxon>
        <taxon>Batrachia</taxon>
        <taxon>Anura</taxon>
        <taxon>Pelobatoidea</taxon>
        <taxon>Pelobatidae</taxon>
        <taxon>Pelobates</taxon>
    </lineage>
</organism>
<dbReference type="EC" id="1.5.1.3" evidence="3"/>
<dbReference type="PANTHER" id="PTHR48069:SF5">
    <property type="entry name" value="DIHYDROFOLATE REDUCTASE"/>
    <property type="match status" value="1"/>
</dbReference>
<dbReference type="InterPro" id="IPR012259">
    <property type="entry name" value="DHFR"/>
</dbReference>
<keyword evidence="10" id="KW-1185">Reference proteome</keyword>
<dbReference type="FunFam" id="3.40.430.10:FF:000002">
    <property type="entry name" value="Dihydrofolate reductase"/>
    <property type="match status" value="1"/>
</dbReference>
<dbReference type="Gene3D" id="3.40.430.10">
    <property type="entry name" value="Dihydrofolate Reductase, subunit A"/>
    <property type="match status" value="1"/>
</dbReference>
<keyword evidence="4" id="KW-0554">One-carbon metabolism</keyword>
<comment type="catalytic activity">
    <reaction evidence="7">
        <text>(6S)-5,6,7,8-tetrahydrofolate + NADP(+) = 7,8-dihydrofolate + NADPH + H(+)</text>
        <dbReference type="Rhea" id="RHEA:15009"/>
        <dbReference type="ChEBI" id="CHEBI:15378"/>
        <dbReference type="ChEBI" id="CHEBI:57451"/>
        <dbReference type="ChEBI" id="CHEBI:57453"/>
        <dbReference type="ChEBI" id="CHEBI:57783"/>
        <dbReference type="ChEBI" id="CHEBI:58349"/>
        <dbReference type="EC" id="1.5.1.3"/>
    </reaction>
</comment>
<dbReference type="GO" id="GO:0046655">
    <property type="term" value="P:folic acid metabolic process"/>
    <property type="evidence" value="ECO:0007669"/>
    <property type="project" value="TreeGrafter"/>
</dbReference>
<keyword evidence="5" id="KW-0521">NADP</keyword>
<dbReference type="SUPFAM" id="SSF53597">
    <property type="entry name" value="Dihydrofolate reductase-like"/>
    <property type="match status" value="1"/>
</dbReference>
<dbReference type="GO" id="GO:0006730">
    <property type="term" value="P:one-carbon metabolic process"/>
    <property type="evidence" value="ECO:0007669"/>
    <property type="project" value="UniProtKB-KW"/>
</dbReference>
<dbReference type="PROSITE" id="PS51330">
    <property type="entry name" value="DHFR_2"/>
    <property type="match status" value="1"/>
</dbReference>
<dbReference type="EMBL" id="OW240914">
    <property type="protein sequence ID" value="CAH2276251.1"/>
    <property type="molecule type" value="Genomic_DNA"/>
</dbReference>
<proteinExistence type="inferred from homology"/>
<evidence type="ECO:0000256" key="6">
    <source>
        <dbReference type="ARBA" id="ARBA00023002"/>
    </source>
</evidence>
<evidence type="ECO:0000256" key="3">
    <source>
        <dbReference type="ARBA" id="ARBA00012856"/>
    </source>
</evidence>
<dbReference type="GO" id="GO:0046654">
    <property type="term" value="P:tetrahydrofolate biosynthetic process"/>
    <property type="evidence" value="ECO:0007669"/>
    <property type="project" value="InterPro"/>
</dbReference>
<dbReference type="InterPro" id="IPR001796">
    <property type="entry name" value="DHFR_dom"/>
</dbReference>
<evidence type="ECO:0000256" key="2">
    <source>
        <dbReference type="ARBA" id="ARBA00009539"/>
    </source>
</evidence>
<comment type="similarity">
    <text evidence="2">Belongs to the dihydrofolate reductase family.</text>
</comment>
<dbReference type="InterPro" id="IPR024072">
    <property type="entry name" value="DHFR-like_dom_sf"/>
</dbReference>
<dbReference type="GO" id="GO:0004146">
    <property type="term" value="F:dihydrofolate reductase activity"/>
    <property type="evidence" value="ECO:0007669"/>
    <property type="project" value="UniProtKB-EC"/>
</dbReference>
<dbReference type="GO" id="GO:0005739">
    <property type="term" value="C:mitochondrion"/>
    <property type="evidence" value="ECO:0007669"/>
    <property type="project" value="TreeGrafter"/>
</dbReference>
<dbReference type="GO" id="GO:0050661">
    <property type="term" value="F:NADP binding"/>
    <property type="evidence" value="ECO:0007669"/>
    <property type="project" value="InterPro"/>
</dbReference>
<gene>
    <name evidence="9" type="ORF">PECUL_23A049956</name>
</gene>
<protein>
    <recommendedName>
        <fullName evidence="3">dihydrofolate reductase</fullName>
        <ecNumber evidence="3">1.5.1.3</ecNumber>
    </recommendedName>
</protein>
<dbReference type="Proteomes" id="UP001295444">
    <property type="component" value="Chromosome 03"/>
</dbReference>